<accession>A0A524RQP0</accession>
<comment type="caution">
    <text evidence="1">The sequence shown here is derived from an EMBL/GenBank/DDBJ whole genome shotgun (WGS) entry which is preliminary data.</text>
</comment>
<dbReference type="Proteomes" id="UP000317990">
    <property type="component" value="Unassembled WGS sequence"/>
</dbReference>
<feature type="non-terminal residue" evidence="1">
    <location>
        <position position="159"/>
    </location>
</feature>
<evidence type="ECO:0000313" key="2">
    <source>
        <dbReference type="Proteomes" id="UP000317990"/>
    </source>
</evidence>
<dbReference type="AlphaFoldDB" id="A0A524RQP0"/>
<dbReference type="EMBL" id="SRMO01000027">
    <property type="protein sequence ID" value="TGG96130.1"/>
    <property type="molecule type" value="Genomic_DNA"/>
</dbReference>
<gene>
    <name evidence="1" type="ORF">ERJ67_01395</name>
</gene>
<proteinExistence type="predicted"/>
<dbReference type="Gene3D" id="2.60.40.2810">
    <property type="match status" value="1"/>
</dbReference>
<organism evidence="1 2">
    <name type="scientific">Aphanocapsa feldmannii 277cV</name>
    <dbReference type="NCBI Taxonomy" id="2507553"/>
    <lineage>
        <taxon>Bacteria</taxon>
        <taxon>Bacillati</taxon>
        <taxon>Cyanobacteriota</taxon>
        <taxon>Cyanophyceae</taxon>
        <taxon>Oscillatoriophycideae</taxon>
        <taxon>Chroococcales</taxon>
        <taxon>Microcystaceae</taxon>
        <taxon>Aphanocapsa</taxon>
    </lineage>
</organism>
<dbReference type="NCBIfam" id="NF012211">
    <property type="entry name" value="tand_rpt_95"/>
    <property type="match status" value="1"/>
</dbReference>
<protein>
    <submittedName>
        <fullName evidence="1">Tandem-95 repeat protein</fullName>
    </submittedName>
</protein>
<sequence>MTVEAVNDIPAGAEDDNITTTEDTPVTINLVSDDTDIDGDTLSVTVKKAANNGRAVVDSDGITITYTPNDHYHGLDSFEYTISDGNETVSGTINLTISPINDVPVAGDDDITTTEDTAVTITPTVNDTDADGDTLSVTAVTEPSNGSAVLNVDDDTVTY</sequence>
<name>A0A524RQP0_9CHRO</name>
<evidence type="ECO:0000313" key="1">
    <source>
        <dbReference type="EMBL" id="TGG96130.1"/>
    </source>
</evidence>
<dbReference type="Pfam" id="PF17963">
    <property type="entry name" value="Big_9"/>
    <property type="match status" value="2"/>
</dbReference>
<reference evidence="1 2" key="1">
    <citation type="journal article" date="2019" name="mSystems">
        <title>Life at home and on the roam: Genomic adaptions reflect the dual lifestyle of an intracellular, facultative symbiont.</title>
        <authorList>
            <person name="Burgsdorf I."/>
        </authorList>
    </citation>
    <scope>NUCLEOTIDE SEQUENCE [LARGE SCALE GENOMIC DNA]</scope>
    <source>
        <strain evidence="1">277cV</strain>
    </source>
</reference>